<feature type="chain" id="PRO_5014779449" evidence="4">
    <location>
        <begin position="20"/>
        <end position="818"/>
    </location>
</feature>
<keyword evidence="1" id="KW-0677">Repeat</keyword>
<dbReference type="SMART" id="SM00028">
    <property type="entry name" value="TPR"/>
    <property type="match status" value="6"/>
</dbReference>
<evidence type="ECO:0000313" key="6">
    <source>
        <dbReference type="Proteomes" id="UP000231019"/>
    </source>
</evidence>
<proteinExistence type="predicted"/>
<dbReference type="InterPro" id="IPR050498">
    <property type="entry name" value="Ycf3"/>
</dbReference>
<evidence type="ECO:0000256" key="2">
    <source>
        <dbReference type="ARBA" id="ARBA00022803"/>
    </source>
</evidence>
<dbReference type="Pfam" id="PF13371">
    <property type="entry name" value="TPR_9"/>
    <property type="match status" value="1"/>
</dbReference>
<dbReference type="PANTHER" id="PTHR44858:SF1">
    <property type="entry name" value="UDP-N-ACETYLGLUCOSAMINE--PEPTIDE N-ACETYLGLUCOSAMINYLTRANSFERASE SPINDLY-RELATED"/>
    <property type="match status" value="1"/>
</dbReference>
<feature type="repeat" description="TPR" evidence="3">
    <location>
        <begin position="250"/>
        <end position="283"/>
    </location>
</feature>
<dbReference type="Pfam" id="PF13432">
    <property type="entry name" value="TPR_16"/>
    <property type="match status" value="2"/>
</dbReference>
<gene>
    <name evidence="5" type="ORF">COW36_09975</name>
</gene>
<dbReference type="PANTHER" id="PTHR44858">
    <property type="entry name" value="TETRATRICOPEPTIDE REPEAT PROTEIN 6"/>
    <property type="match status" value="1"/>
</dbReference>
<dbReference type="SUPFAM" id="SSF48452">
    <property type="entry name" value="TPR-like"/>
    <property type="match status" value="1"/>
</dbReference>
<evidence type="ECO:0000256" key="4">
    <source>
        <dbReference type="SAM" id="SignalP"/>
    </source>
</evidence>
<name>A0A2M7G5B3_9BACT</name>
<accession>A0A2M7G5B3</accession>
<organism evidence="5 6">
    <name type="scientific">bacterium (Candidatus Blackallbacteria) CG17_big_fil_post_rev_8_21_14_2_50_48_46</name>
    <dbReference type="NCBI Taxonomy" id="2014261"/>
    <lineage>
        <taxon>Bacteria</taxon>
        <taxon>Candidatus Blackallbacteria</taxon>
    </lineage>
</organism>
<evidence type="ECO:0000313" key="5">
    <source>
        <dbReference type="EMBL" id="PIW17126.1"/>
    </source>
</evidence>
<dbReference type="EMBL" id="PFFQ01000028">
    <property type="protein sequence ID" value="PIW17126.1"/>
    <property type="molecule type" value="Genomic_DNA"/>
</dbReference>
<evidence type="ECO:0000256" key="3">
    <source>
        <dbReference type="PROSITE-ProRule" id="PRU00339"/>
    </source>
</evidence>
<keyword evidence="2 3" id="KW-0802">TPR repeat</keyword>
<protein>
    <submittedName>
        <fullName evidence="5">Uncharacterized protein</fullName>
    </submittedName>
</protein>
<feature type="repeat" description="TPR" evidence="3">
    <location>
        <begin position="216"/>
        <end position="249"/>
    </location>
</feature>
<dbReference type="InterPro" id="IPR019734">
    <property type="entry name" value="TPR_rpt"/>
</dbReference>
<dbReference type="InterPro" id="IPR011990">
    <property type="entry name" value="TPR-like_helical_dom_sf"/>
</dbReference>
<evidence type="ECO:0000256" key="1">
    <source>
        <dbReference type="ARBA" id="ARBA00022737"/>
    </source>
</evidence>
<dbReference type="Proteomes" id="UP000231019">
    <property type="component" value="Unassembled WGS sequence"/>
</dbReference>
<keyword evidence="4" id="KW-0732">Signal</keyword>
<comment type="caution">
    <text evidence="5">The sequence shown here is derived from an EMBL/GenBank/DDBJ whole genome shotgun (WGS) entry which is preliminary data.</text>
</comment>
<feature type="signal peptide" evidence="4">
    <location>
        <begin position="1"/>
        <end position="19"/>
    </location>
</feature>
<dbReference type="PROSITE" id="PS50005">
    <property type="entry name" value="TPR"/>
    <property type="match status" value="2"/>
</dbReference>
<sequence>MKRKSLSLSLCLLATGLNACSVSNTSAVQVPLNLPVTQASASPGATAEMAETPKLDLSTLPLSRKMLTLQDEDYELFFLIEPGYQEALDAIQTGDFEKAKARLDKPPSSPVSDPKSRFDRATLQLARAQVADALTQFAKLEPEVTGKWMLQANRAIANLQLGLYDQALADLNEVIRQRAGEKAAYYHRGILQLRLDKSAEALDSLNLALKQDRNYVPALSRRGGLYLRQNQTDKALEDLNRALQLEPAYAPAFNGRGLAYLKLNQLDQALADFDQALKLRPGYSEALLNRSLVHIRRNELGQGAQDASSSLQALNGNAAEQAKTAFVYENLSWIHLLQQDWNAAADLASQALQKEPQAVPAQLNKAHALLYRGDKREAITAYLQVLPQTVDGKPVKDIIQQDWLFFLNKGFPGIVYSDIAQELGFKTLLAPLMSKSVPELSSSIPVLTLPSSPIPKASPTPIPTPSPVFSYPPTPVNPVDIGVTAFSAAYNSLSELPEVRMVTPARNGSGVNPKTSFVLAFSEPMERKSVEDSFSIYTFNSRKLSVDQDNLTRHNTLTGNGAVATNFLTGNSTPIWDKEAFNISWNSDDTEVTFTFKEAFSLPTDKDSNLVPDYNVAFRSLSTGERSLRDKAGFIRSVKHFKLTDGDFEESYKFAIKTDEVKPTLSQIFVQSAETGGKYGDAIVARFSEPMIMYTRSLIIAGGMAENEAKQSWKQAPAGYPGNRGISTPERAAANYQVTITPAGYVFPIFDGAWSEIGGGVYYDPGDATGKTVLLIPPVGLPLFRPGDLVKVRVGTEVMDPAGNTVDASRNSLTGLAG</sequence>
<reference evidence="5 6" key="1">
    <citation type="submission" date="2017-09" db="EMBL/GenBank/DDBJ databases">
        <title>Depth-based differentiation of microbial function through sediment-hosted aquifers and enrichment of novel symbionts in the deep terrestrial subsurface.</title>
        <authorList>
            <person name="Probst A.J."/>
            <person name="Ladd B."/>
            <person name="Jarett J.K."/>
            <person name="Geller-Mcgrath D.E."/>
            <person name="Sieber C.M."/>
            <person name="Emerson J.B."/>
            <person name="Anantharaman K."/>
            <person name="Thomas B.C."/>
            <person name="Malmstrom R."/>
            <person name="Stieglmeier M."/>
            <person name="Klingl A."/>
            <person name="Woyke T."/>
            <person name="Ryan C.M."/>
            <person name="Banfield J.F."/>
        </authorList>
    </citation>
    <scope>NUCLEOTIDE SEQUENCE [LARGE SCALE GENOMIC DNA]</scope>
    <source>
        <strain evidence="5">CG17_big_fil_post_rev_8_21_14_2_50_48_46</strain>
    </source>
</reference>
<dbReference type="PROSITE" id="PS50293">
    <property type="entry name" value="TPR_REGION"/>
    <property type="match status" value="2"/>
</dbReference>
<dbReference type="AlphaFoldDB" id="A0A2M7G5B3"/>
<dbReference type="Gene3D" id="1.25.40.10">
    <property type="entry name" value="Tetratricopeptide repeat domain"/>
    <property type="match status" value="3"/>
</dbReference>